<evidence type="ECO:0000313" key="8">
    <source>
        <dbReference type="EMBL" id="SHJ82070.1"/>
    </source>
</evidence>
<keyword evidence="9" id="KW-1185">Reference proteome</keyword>
<sequence>MSGQFTVDVFVEIPKGSQNKYEFDEKEGAFRLDRVLYSPMHYPAEYGHIPHTLAKDGDPLDALVLTSVPTFPGCLIETRVVGVLVMSDEKGQDEKLIGVAEKDPRFAQIQTLEDIPPHILKEIAHFFQVYKDLENKEVKIEGWKGTKEAQEILQDAINRAKH</sequence>
<evidence type="ECO:0000256" key="7">
    <source>
        <dbReference type="HAMAP-Rule" id="MF_00209"/>
    </source>
</evidence>
<reference evidence="9" key="1">
    <citation type="submission" date="2016-11" db="EMBL/GenBank/DDBJ databases">
        <authorList>
            <person name="Varghese N."/>
            <person name="Submissions S."/>
        </authorList>
    </citation>
    <scope>NUCLEOTIDE SEQUENCE [LARGE SCALE GENOMIC DNA]</scope>
    <source>
        <strain evidence="9">USBA-503</strain>
    </source>
</reference>
<dbReference type="STRING" id="1830138.SAMN05443507_10435"/>
<organism evidence="8 9">
    <name type="scientific">Alicyclobacillus tolerans</name>
    <dbReference type="NCBI Taxonomy" id="90970"/>
    <lineage>
        <taxon>Bacteria</taxon>
        <taxon>Bacillati</taxon>
        <taxon>Bacillota</taxon>
        <taxon>Bacilli</taxon>
        <taxon>Bacillales</taxon>
        <taxon>Alicyclobacillaceae</taxon>
        <taxon>Alicyclobacillus</taxon>
    </lineage>
</organism>
<comment type="function">
    <text evidence="7">Catalyzes the hydrolysis of inorganic pyrophosphate (PPi) forming two phosphate ions.</text>
</comment>
<feature type="binding site" evidence="7">
    <location>
        <position position="130"/>
    </location>
    <ligand>
        <name>substrate</name>
    </ligand>
</feature>
<feature type="binding site" evidence="7">
    <location>
        <position position="56"/>
    </location>
    <ligand>
        <name>Mg(2+)</name>
        <dbReference type="ChEBI" id="CHEBI:18420"/>
        <label>1</label>
    </ligand>
</feature>
<dbReference type="GO" id="GO:0005737">
    <property type="term" value="C:cytoplasm"/>
    <property type="evidence" value="ECO:0007669"/>
    <property type="project" value="UniProtKB-SubCell"/>
</dbReference>
<evidence type="ECO:0000256" key="3">
    <source>
        <dbReference type="ARBA" id="ARBA00022723"/>
    </source>
</evidence>
<protein>
    <recommendedName>
        <fullName evidence="7">Inorganic pyrophosphatase</fullName>
        <ecNumber evidence="7">3.6.1.1</ecNumber>
    </recommendedName>
    <alternativeName>
        <fullName evidence="7">Pyrophosphate phospho-hydrolase</fullName>
        <shortName evidence="7">PPase</shortName>
    </alternativeName>
</protein>
<dbReference type="SUPFAM" id="SSF50324">
    <property type="entry name" value="Inorganic pyrophosphatase"/>
    <property type="match status" value="1"/>
</dbReference>
<evidence type="ECO:0000256" key="2">
    <source>
        <dbReference type="ARBA" id="ARBA00022490"/>
    </source>
</evidence>
<keyword evidence="3 7" id="KW-0479">Metal-binding</keyword>
<keyword evidence="5 7" id="KW-0460">Magnesium</keyword>
<evidence type="ECO:0000256" key="6">
    <source>
        <dbReference type="ARBA" id="ARBA00047820"/>
    </source>
</evidence>
<dbReference type="Proteomes" id="UP000184016">
    <property type="component" value="Unassembled WGS sequence"/>
</dbReference>
<dbReference type="InterPro" id="IPR008162">
    <property type="entry name" value="Pyrophosphatase"/>
</dbReference>
<proteinExistence type="inferred from homology"/>
<feature type="binding site" evidence="7">
    <location>
        <position position="46"/>
    </location>
    <ligand>
        <name>substrate</name>
    </ligand>
</feature>
<dbReference type="AlphaFoldDB" id="A0A1M6MFH1"/>
<dbReference type="PROSITE" id="PS00387">
    <property type="entry name" value="PPASE"/>
    <property type="match status" value="1"/>
</dbReference>
<evidence type="ECO:0000256" key="4">
    <source>
        <dbReference type="ARBA" id="ARBA00022801"/>
    </source>
</evidence>
<keyword evidence="2 7" id="KW-0963">Cytoplasm</keyword>
<evidence type="ECO:0000313" key="9">
    <source>
        <dbReference type="Proteomes" id="UP000184016"/>
    </source>
</evidence>
<comment type="subcellular location">
    <subcellularLocation>
        <location evidence="7">Cytoplasm</location>
    </subcellularLocation>
</comment>
<dbReference type="InterPro" id="IPR036649">
    <property type="entry name" value="Pyrophosphatase_sf"/>
</dbReference>
<keyword evidence="4 7" id="KW-0378">Hydrolase</keyword>
<comment type="cofactor">
    <cofactor evidence="1 7">
        <name>Mg(2+)</name>
        <dbReference type="ChEBI" id="CHEBI:18420"/>
    </cofactor>
</comment>
<dbReference type="CDD" id="cd00412">
    <property type="entry name" value="pyrophosphatase"/>
    <property type="match status" value="1"/>
</dbReference>
<feature type="binding site" evidence="7">
    <location>
        <position position="20"/>
    </location>
    <ligand>
        <name>substrate</name>
    </ligand>
</feature>
<evidence type="ECO:0000256" key="1">
    <source>
        <dbReference type="ARBA" id="ARBA00001946"/>
    </source>
</evidence>
<evidence type="ECO:0000256" key="5">
    <source>
        <dbReference type="ARBA" id="ARBA00022842"/>
    </source>
</evidence>
<dbReference type="GO" id="GO:0006796">
    <property type="term" value="P:phosphate-containing compound metabolic process"/>
    <property type="evidence" value="ECO:0007669"/>
    <property type="project" value="InterPro"/>
</dbReference>
<dbReference type="Pfam" id="PF00719">
    <property type="entry name" value="Pyrophosphatase"/>
    <property type="match status" value="1"/>
</dbReference>
<dbReference type="HAMAP" id="MF_00209">
    <property type="entry name" value="Inorganic_PPase"/>
    <property type="match status" value="1"/>
</dbReference>
<feature type="binding site" evidence="7">
    <location>
        <position position="93"/>
    </location>
    <ligand>
        <name>Mg(2+)</name>
        <dbReference type="ChEBI" id="CHEBI:18420"/>
        <label>1</label>
    </ligand>
</feature>
<feature type="binding site" evidence="7">
    <location>
        <position position="34"/>
    </location>
    <ligand>
        <name>substrate</name>
    </ligand>
</feature>
<feature type="binding site" evidence="7">
    <location>
        <position position="61"/>
    </location>
    <ligand>
        <name>Mg(2+)</name>
        <dbReference type="ChEBI" id="CHEBI:18420"/>
        <label>2</label>
    </ligand>
</feature>
<comment type="subunit">
    <text evidence="7">Homohexamer.</text>
</comment>
<dbReference type="GO" id="GO:0004427">
    <property type="term" value="F:inorganic diphosphate phosphatase activity"/>
    <property type="evidence" value="ECO:0007669"/>
    <property type="project" value="UniProtKB-UniRule"/>
</dbReference>
<dbReference type="RefSeq" id="WP_072873123.1">
    <property type="nucleotide sequence ID" value="NZ_FRAF01000004.1"/>
</dbReference>
<comment type="similarity">
    <text evidence="7">Belongs to the PPase family.</text>
</comment>
<comment type="catalytic activity">
    <reaction evidence="6 7">
        <text>diphosphate + H2O = 2 phosphate + H(+)</text>
        <dbReference type="Rhea" id="RHEA:24576"/>
        <dbReference type="ChEBI" id="CHEBI:15377"/>
        <dbReference type="ChEBI" id="CHEBI:15378"/>
        <dbReference type="ChEBI" id="CHEBI:33019"/>
        <dbReference type="ChEBI" id="CHEBI:43474"/>
        <dbReference type="EC" id="3.6.1.1"/>
    </reaction>
</comment>
<name>A0A1M6MFH1_9BACL</name>
<dbReference type="GO" id="GO:0000287">
    <property type="term" value="F:magnesium ion binding"/>
    <property type="evidence" value="ECO:0007669"/>
    <property type="project" value="UniProtKB-UniRule"/>
</dbReference>
<dbReference type="OrthoDB" id="5187599at2"/>
<feature type="binding site" evidence="7">
    <location>
        <position position="61"/>
    </location>
    <ligand>
        <name>Mg(2+)</name>
        <dbReference type="ChEBI" id="CHEBI:18420"/>
        <label>1</label>
    </ligand>
</feature>
<dbReference type="EC" id="3.6.1.1" evidence="7"/>
<dbReference type="EMBL" id="FRAF01000004">
    <property type="protein sequence ID" value="SHJ82070.1"/>
    <property type="molecule type" value="Genomic_DNA"/>
</dbReference>
<gene>
    <name evidence="7" type="primary">ppa</name>
    <name evidence="8" type="ORF">SAMN05443507_10435</name>
</gene>
<dbReference type="Gene3D" id="3.90.80.10">
    <property type="entry name" value="Inorganic pyrophosphatase"/>
    <property type="match status" value="1"/>
</dbReference>
<accession>A0A1M6MFH1</accession>
<dbReference type="PANTHER" id="PTHR10286">
    <property type="entry name" value="INORGANIC PYROPHOSPHATASE"/>
    <property type="match status" value="1"/>
</dbReference>
<dbReference type="FunFam" id="3.90.80.10:FF:000003">
    <property type="entry name" value="Inorganic pyrophosphatase"/>
    <property type="match status" value="1"/>
</dbReference>